<evidence type="ECO:0000313" key="10">
    <source>
        <dbReference type="EMBL" id="MCW4129973.1"/>
    </source>
</evidence>
<organism evidence="10 11">
    <name type="scientific">Segatella copri</name>
    <dbReference type="NCBI Taxonomy" id="165179"/>
    <lineage>
        <taxon>Bacteria</taxon>
        <taxon>Pseudomonadati</taxon>
        <taxon>Bacteroidota</taxon>
        <taxon>Bacteroidia</taxon>
        <taxon>Bacteroidales</taxon>
        <taxon>Prevotellaceae</taxon>
        <taxon>Segatella</taxon>
    </lineage>
</organism>
<evidence type="ECO:0000256" key="4">
    <source>
        <dbReference type="ARBA" id="ARBA00022989"/>
    </source>
</evidence>
<dbReference type="PANTHER" id="PTHR30572">
    <property type="entry name" value="MEMBRANE COMPONENT OF TRANSPORTER-RELATED"/>
    <property type="match status" value="1"/>
</dbReference>
<dbReference type="PANTHER" id="PTHR30572:SF4">
    <property type="entry name" value="ABC TRANSPORTER PERMEASE YTRF"/>
    <property type="match status" value="1"/>
</dbReference>
<dbReference type="InterPro" id="IPR025857">
    <property type="entry name" value="MacB_PCD"/>
</dbReference>
<sequence length="419" mass="46478">MRELIKEIWSTSKRNKLRTSLTGFAVAWGIFMLIFLLGAGNGLINAQLQQSTRFLANSMRVFPGETSKAYKGLKEGRSITLNDRDILISNQTYGQYVDDVGGRLEQYNVNINYGDNYVASQSLVGVAPTHPKIDKTEMIAGRFINEIDMKEQRKNVVLSRSQAKELCKDYRSLVGKNVKISNLNFQVVGIYKDDESRNNTDAFTAYSTIKTIYAKGDDAGSLEFTIKNLKTQEDNEQFEKNYRASINNNHQAAPDDDRTIWLWNRYMDNIQMNQGIAIMQTALWIVGLFTLLSGIVGVSNIMLITVKERTREFGVRKAIGAKPWSILKLIITESIIITSFFGYIGMVCGVAANEIMDATIGHTTIDTGLFKAAMFVNPTVGIGTCIGATIAIVIAGTIAGLIPAIKAARIRPIEALRAE</sequence>
<feature type="domain" description="ABC3 transporter permease C-terminal" evidence="8">
    <location>
        <begin position="285"/>
        <end position="411"/>
    </location>
</feature>
<dbReference type="GO" id="GO:0005886">
    <property type="term" value="C:plasma membrane"/>
    <property type="evidence" value="ECO:0007669"/>
    <property type="project" value="UniProtKB-SubCell"/>
</dbReference>
<feature type="transmembrane region" description="Helical" evidence="7">
    <location>
        <begin position="380"/>
        <end position="402"/>
    </location>
</feature>
<dbReference type="Pfam" id="PF12704">
    <property type="entry name" value="MacB_PCD"/>
    <property type="match status" value="1"/>
</dbReference>
<reference evidence="10" key="1">
    <citation type="submission" date="2022-11" db="EMBL/GenBank/DDBJ databases">
        <title>Genomic repertoires linked with pathogenic potency of arthritogenic Prevotella copri isolated from the gut of rheumatoid arthritis patients.</title>
        <authorList>
            <person name="Nii T."/>
            <person name="Maeda Y."/>
            <person name="Motooka D."/>
            <person name="Naito M."/>
            <person name="Matsumoto Y."/>
            <person name="Ogawa T."/>
            <person name="Oguro-Igashira E."/>
            <person name="Kishikawa T."/>
            <person name="Yamashita M."/>
            <person name="Koizumi S."/>
            <person name="Kurakawa T."/>
            <person name="Okumura R."/>
            <person name="Kayama H."/>
            <person name="Murakami M."/>
            <person name="Sakaguchi T."/>
            <person name="Das B."/>
            <person name="Nakamura S."/>
            <person name="Okada Y."/>
            <person name="Kumanogoh A."/>
            <person name="Takeda K."/>
        </authorList>
    </citation>
    <scope>NUCLEOTIDE SEQUENCE</scope>
    <source>
        <strain evidence="10">F3-75</strain>
    </source>
</reference>
<feature type="transmembrane region" description="Helical" evidence="7">
    <location>
        <begin position="21"/>
        <end position="44"/>
    </location>
</feature>
<dbReference type="InterPro" id="IPR050250">
    <property type="entry name" value="Macrolide_Exporter_MacB"/>
</dbReference>
<evidence type="ECO:0000256" key="5">
    <source>
        <dbReference type="ARBA" id="ARBA00023136"/>
    </source>
</evidence>
<accession>A0AAP3BFE7</accession>
<evidence type="ECO:0000256" key="1">
    <source>
        <dbReference type="ARBA" id="ARBA00004651"/>
    </source>
</evidence>
<feature type="transmembrane region" description="Helical" evidence="7">
    <location>
        <begin position="282"/>
        <end position="306"/>
    </location>
</feature>
<evidence type="ECO:0000256" key="3">
    <source>
        <dbReference type="ARBA" id="ARBA00022692"/>
    </source>
</evidence>
<name>A0AAP3BFE7_9BACT</name>
<dbReference type="EMBL" id="JAPDVK010000009">
    <property type="protein sequence ID" value="MCW4129973.1"/>
    <property type="molecule type" value="Genomic_DNA"/>
</dbReference>
<dbReference type="Proteomes" id="UP001209344">
    <property type="component" value="Unassembled WGS sequence"/>
</dbReference>
<evidence type="ECO:0000256" key="7">
    <source>
        <dbReference type="SAM" id="Phobius"/>
    </source>
</evidence>
<evidence type="ECO:0000256" key="2">
    <source>
        <dbReference type="ARBA" id="ARBA00022475"/>
    </source>
</evidence>
<protein>
    <submittedName>
        <fullName evidence="10">ABC transporter permease</fullName>
    </submittedName>
</protein>
<evidence type="ECO:0000256" key="6">
    <source>
        <dbReference type="ARBA" id="ARBA00038076"/>
    </source>
</evidence>
<feature type="domain" description="MacB-like periplasmic core" evidence="9">
    <location>
        <begin position="19"/>
        <end position="240"/>
    </location>
</feature>
<evidence type="ECO:0000259" key="9">
    <source>
        <dbReference type="Pfam" id="PF12704"/>
    </source>
</evidence>
<dbReference type="Pfam" id="PF02687">
    <property type="entry name" value="FtsX"/>
    <property type="match status" value="1"/>
</dbReference>
<keyword evidence="3 7" id="KW-0812">Transmembrane</keyword>
<comment type="caution">
    <text evidence="10">The sequence shown here is derived from an EMBL/GenBank/DDBJ whole genome shotgun (WGS) entry which is preliminary data.</text>
</comment>
<keyword evidence="5 7" id="KW-0472">Membrane</keyword>
<dbReference type="RefSeq" id="WP_264967326.1">
    <property type="nucleotide sequence ID" value="NZ_JAPDVK010000009.1"/>
</dbReference>
<proteinExistence type="inferred from homology"/>
<keyword evidence="4 7" id="KW-1133">Transmembrane helix</keyword>
<feature type="transmembrane region" description="Helical" evidence="7">
    <location>
        <begin position="326"/>
        <end position="352"/>
    </location>
</feature>
<comment type="similarity">
    <text evidence="6">Belongs to the ABC-4 integral membrane protein family.</text>
</comment>
<dbReference type="InterPro" id="IPR003838">
    <property type="entry name" value="ABC3_permease_C"/>
</dbReference>
<dbReference type="AlphaFoldDB" id="A0AAP3BFE7"/>
<dbReference type="GO" id="GO:0022857">
    <property type="term" value="F:transmembrane transporter activity"/>
    <property type="evidence" value="ECO:0007669"/>
    <property type="project" value="TreeGrafter"/>
</dbReference>
<gene>
    <name evidence="10" type="ORF">ONT16_17325</name>
</gene>
<keyword evidence="2" id="KW-1003">Cell membrane</keyword>
<evidence type="ECO:0000313" key="11">
    <source>
        <dbReference type="Proteomes" id="UP001209344"/>
    </source>
</evidence>
<comment type="subcellular location">
    <subcellularLocation>
        <location evidence="1">Cell membrane</location>
        <topology evidence="1">Multi-pass membrane protein</topology>
    </subcellularLocation>
</comment>
<evidence type="ECO:0000259" key="8">
    <source>
        <dbReference type="Pfam" id="PF02687"/>
    </source>
</evidence>